<dbReference type="PANTHER" id="PTHR47198">
    <property type="entry name" value="OS05G0299300 PROTEIN"/>
    <property type="match status" value="1"/>
</dbReference>
<name>A0AAN7QH43_TRANT</name>
<evidence type="ECO:0000256" key="2">
    <source>
        <dbReference type="SAM" id="MobiDB-lite"/>
    </source>
</evidence>
<dbReference type="Pfam" id="PF23138">
    <property type="entry name" value="CTLH_Armc9"/>
    <property type="match status" value="1"/>
</dbReference>
<keyword evidence="1" id="KW-0175">Coiled coil</keyword>
<evidence type="ECO:0000313" key="5">
    <source>
        <dbReference type="Proteomes" id="UP001346149"/>
    </source>
</evidence>
<reference evidence="4 5" key="1">
    <citation type="journal article" date="2023" name="Hortic Res">
        <title>Pangenome of water caltrop reveals structural variations and asymmetric subgenome divergence after allopolyploidization.</title>
        <authorList>
            <person name="Zhang X."/>
            <person name="Chen Y."/>
            <person name="Wang L."/>
            <person name="Yuan Y."/>
            <person name="Fang M."/>
            <person name="Shi L."/>
            <person name="Lu R."/>
            <person name="Comes H.P."/>
            <person name="Ma Y."/>
            <person name="Chen Y."/>
            <person name="Huang G."/>
            <person name="Zhou Y."/>
            <person name="Zheng Z."/>
            <person name="Qiu Y."/>
        </authorList>
    </citation>
    <scope>NUCLEOTIDE SEQUENCE [LARGE SCALE GENOMIC DNA]</scope>
    <source>
        <strain evidence="4">F231</strain>
    </source>
</reference>
<feature type="domain" description="ARMC9 CTLH-like" evidence="3">
    <location>
        <begin position="55"/>
        <end position="170"/>
    </location>
</feature>
<dbReference type="PANTHER" id="PTHR47198:SF1">
    <property type="entry name" value="WD REPEAT-CONTAINING PROTEIN 91-LIKE ISOFORM X1"/>
    <property type="match status" value="1"/>
</dbReference>
<keyword evidence="5" id="KW-1185">Reference proteome</keyword>
<proteinExistence type="predicted"/>
<feature type="region of interest" description="Disordered" evidence="2">
    <location>
        <begin position="220"/>
        <end position="245"/>
    </location>
</feature>
<sequence length="325" mass="36865">MENMQYAEDLVRESLLFRGFTNTLLAFEAELGTDVGKEFQVDKLLELIFSMYIPGFQADNLVGLLNFFKQLFSPSTSETVLVATLSKLEISILRCYIVHAIRSGKRDKVIDLFNMFGNDLLQKGQEWTPWFAIPYAKNPSSDPEFCIYFTKAWYEALQLSVRNFFNEIFNYSYILLTLLKISIEKNNVNRLKKEVKQLNVKLAELQVLLEEKDTQLSLTRSHAKSTIDSSRRQSESSTLSVGVPEEHNLKMRDVQGRVAKTPPVGSAELVQDWLVTGKSKEVLECSTSKSIHESSLISSYTGDGHGDGSSEVVYDSLHDSNEKFL</sequence>
<feature type="coiled-coil region" evidence="1">
    <location>
        <begin position="181"/>
        <end position="215"/>
    </location>
</feature>
<gene>
    <name evidence="4" type="ORF">SAY86_015289</name>
</gene>
<evidence type="ECO:0000259" key="3">
    <source>
        <dbReference type="Pfam" id="PF23138"/>
    </source>
</evidence>
<dbReference type="InterPro" id="IPR056327">
    <property type="entry name" value="ARMC9_CTLH-like_dom"/>
</dbReference>
<dbReference type="Proteomes" id="UP001346149">
    <property type="component" value="Unassembled WGS sequence"/>
</dbReference>
<protein>
    <recommendedName>
        <fullName evidence="3">ARMC9 CTLH-like domain-containing protein</fullName>
    </recommendedName>
</protein>
<dbReference type="AlphaFoldDB" id="A0AAN7QH43"/>
<evidence type="ECO:0000256" key="1">
    <source>
        <dbReference type="SAM" id="Coils"/>
    </source>
</evidence>
<accession>A0AAN7QH43</accession>
<comment type="caution">
    <text evidence="4">The sequence shown here is derived from an EMBL/GenBank/DDBJ whole genome shotgun (WGS) entry which is preliminary data.</text>
</comment>
<evidence type="ECO:0000313" key="4">
    <source>
        <dbReference type="EMBL" id="KAK4767539.1"/>
    </source>
</evidence>
<dbReference type="EMBL" id="JAXQNO010000022">
    <property type="protein sequence ID" value="KAK4767539.1"/>
    <property type="molecule type" value="Genomic_DNA"/>
</dbReference>
<organism evidence="4 5">
    <name type="scientific">Trapa natans</name>
    <name type="common">Water chestnut</name>
    <dbReference type="NCBI Taxonomy" id="22666"/>
    <lineage>
        <taxon>Eukaryota</taxon>
        <taxon>Viridiplantae</taxon>
        <taxon>Streptophyta</taxon>
        <taxon>Embryophyta</taxon>
        <taxon>Tracheophyta</taxon>
        <taxon>Spermatophyta</taxon>
        <taxon>Magnoliopsida</taxon>
        <taxon>eudicotyledons</taxon>
        <taxon>Gunneridae</taxon>
        <taxon>Pentapetalae</taxon>
        <taxon>rosids</taxon>
        <taxon>malvids</taxon>
        <taxon>Myrtales</taxon>
        <taxon>Lythraceae</taxon>
        <taxon>Trapa</taxon>
    </lineage>
</organism>